<evidence type="ECO:0000256" key="1">
    <source>
        <dbReference type="ARBA" id="ARBA00022801"/>
    </source>
</evidence>
<evidence type="ECO:0000313" key="4">
    <source>
        <dbReference type="Proteomes" id="UP001521785"/>
    </source>
</evidence>
<dbReference type="SUPFAM" id="SSF53474">
    <property type="entry name" value="alpha/beta-Hydrolases"/>
    <property type="match status" value="1"/>
</dbReference>
<organism evidence="3 4">
    <name type="scientific">Paraconiothyrium brasiliense</name>
    <dbReference type="NCBI Taxonomy" id="300254"/>
    <lineage>
        <taxon>Eukaryota</taxon>
        <taxon>Fungi</taxon>
        <taxon>Dikarya</taxon>
        <taxon>Ascomycota</taxon>
        <taxon>Pezizomycotina</taxon>
        <taxon>Dothideomycetes</taxon>
        <taxon>Pleosporomycetidae</taxon>
        <taxon>Pleosporales</taxon>
        <taxon>Massarineae</taxon>
        <taxon>Didymosphaeriaceae</taxon>
        <taxon>Paraconiothyrium</taxon>
    </lineage>
</organism>
<dbReference type="Gene3D" id="3.40.50.1820">
    <property type="entry name" value="alpha/beta hydrolase"/>
    <property type="match status" value="1"/>
</dbReference>
<feature type="domain" description="Alpha/beta hydrolase fold-3" evidence="2">
    <location>
        <begin position="48"/>
        <end position="166"/>
    </location>
</feature>
<dbReference type="InterPro" id="IPR013094">
    <property type="entry name" value="AB_hydrolase_3"/>
</dbReference>
<reference evidence="3 4" key="1">
    <citation type="submission" date="2024-02" db="EMBL/GenBank/DDBJ databases">
        <title>De novo assembly and annotation of 12 fungi associated with fruit tree decline syndrome in Ontario, Canada.</title>
        <authorList>
            <person name="Sulman M."/>
            <person name="Ellouze W."/>
            <person name="Ilyukhin E."/>
        </authorList>
    </citation>
    <scope>NUCLEOTIDE SEQUENCE [LARGE SCALE GENOMIC DNA]</scope>
    <source>
        <strain evidence="3 4">M42-189</strain>
    </source>
</reference>
<evidence type="ECO:0000259" key="2">
    <source>
        <dbReference type="Pfam" id="PF07859"/>
    </source>
</evidence>
<name>A0ABR3RGS9_9PLEO</name>
<comment type="caution">
    <text evidence="3">The sequence shown here is derived from an EMBL/GenBank/DDBJ whole genome shotgun (WGS) entry which is preliminary data.</text>
</comment>
<sequence length="313" mass="34863">MSLRTTAATRFDSFNLHTTSYKKIGDHEIEVNVLVPKKITPGKRPIMIKWHGGGLTAGTAVYAPWFAGYLVPFLLRNNAIAILPNYRLVPEHTGDDILEDIRDFHTWLTSSLPAYLASKAPSIEPDLSRILVSGKSAGAWPALQSVLELPRSTFKACLLGYPVLSTIPTHPDDLIMGESIPPKEVLEEFLAGIVPGTVISAARPPARDAVAPMLRAHGRWGEFFGTGKHLMPDTRIEDAKFFVPTYILHGRDDTNVPVEETERFVKRARELFPEVRFELETPPGDHGFDGNIYEEEEPWLAAMLKGVEADWWA</sequence>
<keyword evidence="1" id="KW-0378">Hydrolase</keyword>
<keyword evidence="4" id="KW-1185">Reference proteome</keyword>
<dbReference type="EMBL" id="JAKJXO020000006">
    <property type="protein sequence ID" value="KAL1603572.1"/>
    <property type="molecule type" value="Genomic_DNA"/>
</dbReference>
<dbReference type="InterPro" id="IPR029058">
    <property type="entry name" value="AB_hydrolase_fold"/>
</dbReference>
<accession>A0ABR3RGS9</accession>
<dbReference type="PANTHER" id="PTHR48081">
    <property type="entry name" value="AB HYDROLASE SUPERFAMILY PROTEIN C4A8.06C"/>
    <property type="match status" value="1"/>
</dbReference>
<dbReference type="Proteomes" id="UP001521785">
    <property type="component" value="Unassembled WGS sequence"/>
</dbReference>
<gene>
    <name evidence="3" type="ORF">SLS60_005160</name>
</gene>
<protein>
    <recommendedName>
        <fullName evidence="2">Alpha/beta hydrolase fold-3 domain-containing protein</fullName>
    </recommendedName>
</protein>
<proteinExistence type="predicted"/>
<evidence type="ECO:0000313" key="3">
    <source>
        <dbReference type="EMBL" id="KAL1603572.1"/>
    </source>
</evidence>
<dbReference type="PANTHER" id="PTHR48081:SF3">
    <property type="entry name" value="ALPHA_BETA HYDROLASE FOLD-3 DOMAIN-CONTAINING PROTEIN"/>
    <property type="match status" value="1"/>
</dbReference>
<dbReference type="InterPro" id="IPR050300">
    <property type="entry name" value="GDXG_lipolytic_enzyme"/>
</dbReference>
<dbReference type="Pfam" id="PF07859">
    <property type="entry name" value="Abhydrolase_3"/>
    <property type="match status" value="1"/>
</dbReference>